<dbReference type="InterPro" id="IPR038371">
    <property type="entry name" value="Cu_polyphenol_OxRdtase_sf"/>
</dbReference>
<keyword evidence="5" id="KW-0808">Transferase</keyword>
<comment type="cofactor">
    <cofactor evidence="2">
        <name>Zn(2+)</name>
        <dbReference type="ChEBI" id="CHEBI:29105"/>
    </cofactor>
</comment>
<evidence type="ECO:0000256" key="11">
    <source>
        <dbReference type="ARBA" id="ARBA00049893"/>
    </source>
</evidence>
<dbReference type="PANTHER" id="PTHR30616:SF2">
    <property type="entry name" value="PURINE NUCLEOSIDE PHOSPHORYLASE LACC1"/>
    <property type="match status" value="1"/>
</dbReference>
<evidence type="ECO:0000256" key="2">
    <source>
        <dbReference type="ARBA" id="ARBA00001947"/>
    </source>
</evidence>
<evidence type="ECO:0000256" key="1">
    <source>
        <dbReference type="ARBA" id="ARBA00000553"/>
    </source>
</evidence>
<dbReference type="NCBIfam" id="TIGR00726">
    <property type="entry name" value="peptidoglycan editing factor PgeF"/>
    <property type="match status" value="1"/>
</dbReference>
<sequence length="270" mass="30671">MKLEPFHHSHEMYLNIEKWEQLDTNLKVGFTTRNGGVSAAPFHALNMGLHVKDNPEHVRLNREYLATSLKLPLENWVCGEQIHQTTVHVVKKEDSGKGATDISTTIRNVDGFITKETGILCTAFFADCVPLYFFDPTTSYIGIAHAGWKGSVSRMAEAMVNSFISHGVQVENLQVVIGPCISKDYYEVDHRVVDNIPIQFREKTVTPLRDKHYLLDLKQLNVEILLQCGVLRNNIDITDLCTFRNEDLFYSHRRDGGKTGRMLAYIGYIS</sequence>
<gene>
    <name evidence="13" type="primary">pgeF</name>
    <name evidence="13" type="ORF">RWD45_05210</name>
</gene>
<comment type="function">
    <text evidence="3">Purine nucleoside enzyme that catalyzes the phosphorolysis of adenosine and inosine nucleosides, yielding D-ribose 1-phosphate and the respective free bases, adenine and hypoxanthine. Also catalyzes the phosphorolysis of S-methyl-5'-thioadenosine into adenine and S-methyl-5-thio-alpha-D-ribose 1-phosphate. Also has adenosine deaminase activity.</text>
</comment>
<dbReference type="Pfam" id="PF02578">
    <property type="entry name" value="Cu-oxidase_4"/>
    <property type="match status" value="1"/>
</dbReference>
<evidence type="ECO:0000256" key="7">
    <source>
        <dbReference type="ARBA" id="ARBA00022801"/>
    </source>
</evidence>
<comment type="catalytic activity">
    <reaction evidence="10">
        <text>adenosine + phosphate = alpha-D-ribose 1-phosphate + adenine</text>
        <dbReference type="Rhea" id="RHEA:27642"/>
        <dbReference type="ChEBI" id="CHEBI:16335"/>
        <dbReference type="ChEBI" id="CHEBI:16708"/>
        <dbReference type="ChEBI" id="CHEBI:43474"/>
        <dbReference type="ChEBI" id="CHEBI:57720"/>
        <dbReference type="EC" id="2.4.2.1"/>
    </reaction>
    <physiologicalReaction direction="left-to-right" evidence="10">
        <dbReference type="Rhea" id="RHEA:27643"/>
    </physiologicalReaction>
</comment>
<keyword evidence="7" id="KW-0378">Hydrolase</keyword>
<comment type="similarity">
    <text evidence="4 12">Belongs to the purine nucleoside phosphorylase YfiH/LACC1 family.</text>
</comment>
<evidence type="ECO:0000256" key="4">
    <source>
        <dbReference type="ARBA" id="ARBA00007353"/>
    </source>
</evidence>
<evidence type="ECO:0000256" key="6">
    <source>
        <dbReference type="ARBA" id="ARBA00022723"/>
    </source>
</evidence>
<comment type="caution">
    <text evidence="13">The sequence shown here is derived from an EMBL/GenBank/DDBJ whole genome shotgun (WGS) entry which is preliminary data.</text>
</comment>
<proteinExistence type="inferred from homology"/>
<dbReference type="Proteomes" id="UP001275315">
    <property type="component" value="Unassembled WGS sequence"/>
</dbReference>
<keyword evidence="14" id="KW-1185">Reference proteome</keyword>
<evidence type="ECO:0000313" key="14">
    <source>
        <dbReference type="Proteomes" id="UP001275315"/>
    </source>
</evidence>
<evidence type="ECO:0000313" key="13">
    <source>
        <dbReference type="EMBL" id="MDY0408110.1"/>
    </source>
</evidence>
<keyword evidence="8" id="KW-0862">Zinc</keyword>
<name>A0ABU5CPD8_9BACI</name>
<dbReference type="SUPFAM" id="SSF64438">
    <property type="entry name" value="CNF1/YfiH-like putative cysteine hydrolases"/>
    <property type="match status" value="1"/>
</dbReference>
<dbReference type="RefSeq" id="WP_320378870.1">
    <property type="nucleotide sequence ID" value="NZ_JAWDIQ010000001.1"/>
</dbReference>
<comment type="catalytic activity">
    <reaction evidence="11">
        <text>S-methyl-5'-thioadenosine + phosphate = 5-(methylsulfanyl)-alpha-D-ribose 1-phosphate + adenine</text>
        <dbReference type="Rhea" id="RHEA:11852"/>
        <dbReference type="ChEBI" id="CHEBI:16708"/>
        <dbReference type="ChEBI" id="CHEBI:17509"/>
        <dbReference type="ChEBI" id="CHEBI:43474"/>
        <dbReference type="ChEBI" id="CHEBI:58533"/>
        <dbReference type="EC" id="2.4.2.28"/>
    </reaction>
    <physiologicalReaction direction="left-to-right" evidence="11">
        <dbReference type="Rhea" id="RHEA:11853"/>
    </physiologicalReaction>
</comment>
<evidence type="ECO:0000256" key="10">
    <source>
        <dbReference type="ARBA" id="ARBA00048968"/>
    </source>
</evidence>
<reference evidence="13 14" key="1">
    <citation type="submission" date="2023-10" db="EMBL/GenBank/DDBJ databases">
        <title>Virgibacillus soli CC-YMP-6 genome.</title>
        <authorList>
            <person name="Miliotis G."/>
            <person name="Sengupta P."/>
            <person name="Hameed A."/>
            <person name="Chuvochina M."/>
            <person name="Mcdonagh F."/>
            <person name="Simpson A.C."/>
            <person name="Singh N.K."/>
            <person name="Rekha P.D."/>
            <person name="Raman K."/>
            <person name="Hugenholtz P."/>
            <person name="Venkateswaran K."/>
        </authorList>
    </citation>
    <scope>NUCLEOTIDE SEQUENCE [LARGE SCALE GENOMIC DNA]</scope>
    <source>
        <strain evidence="13 14">CC-YMP-6</strain>
    </source>
</reference>
<comment type="catalytic activity">
    <reaction evidence="9">
        <text>adenosine + H2O + H(+) = inosine + NH4(+)</text>
        <dbReference type="Rhea" id="RHEA:24408"/>
        <dbReference type="ChEBI" id="CHEBI:15377"/>
        <dbReference type="ChEBI" id="CHEBI:15378"/>
        <dbReference type="ChEBI" id="CHEBI:16335"/>
        <dbReference type="ChEBI" id="CHEBI:17596"/>
        <dbReference type="ChEBI" id="CHEBI:28938"/>
        <dbReference type="EC" id="3.5.4.4"/>
    </reaction>
    <physiologicalReaction direction="left-to-right" evidence="9">
        <dbReference type="Rhea" id="RHEA:24409"/>
    </physiologicalReaction>
</comment>
<dbReference type="PANTHER" id="PTHR30616">
    <property type="entry name" value="UNCHARACTERIZED PROTEIN YFIH"/>
    <property type="match status" value="1"/>
</dbReference>
<dbReference type="InterPro" id="IPR003730">
    <property type="entry name" value="Cu_polyphenol_OxRdtase"/>
</dbReference>
<dbReference type="InterPro" id="IPR011324">
    <property type="entry name" value="Cytotoxic_necrot_fac-like_cat"/>
</dbReference>
<comment type="catalytic activity">
    <reaction evidence="1">
        <text>inosine + phosphate = alpha-D-ribose 1-phosphate + hypoxanthine</text>
        <dbReference type="Rhea" id="RHEA:27646"/>
        <dbReference type="ChEBI" id="CHEBI:17368"/>
        <dbReference type="ChEBI" id="CHEBI:17596"/>
        <dbReference type="ChEBI" id="CHEBI:43474"/>
        <dbReference type="ChEBI" id="CHEBI:57720"/>
        <dbReference type="EC" id="2.4.2.1"/>
    </reaction>
    <physiologicalReaction direction="left-to-right" evidence="1">
        <dbReference type="Rhea" id="RHEA:27647"/>
    </physiologicalReaction>
</comment>
<evidence type="ECO:0000256" key="5">
    <source>
        <dbReference type="ARBA" id="ARBA00022679"/>
    </source>
</evidence>
<dbReference type="CDD" id="cd16833">
    <property type="entry name" value="YfiH"/>
    <property type="match status" value="1"/>
</dbReference>
<organism evidence="13 14">
    <name type="scientific">Paracerasibacillus soli</name>
    <dbReference type="NCBI Taxonomy" id="480284"/>
    <lineage>
        <taxon>Bacteria</taxon>
        <taxon>Bacillati</taxon>
        <taxon>Bacillota</taxon>
        <taxon>Bacilli</taxon>
        <taxon>Bacillales</taxon>
        <taxon>Bacillaceae</taxon>
        <taxon>Paracerasibacillus</taxon>
    </lineage>
</organism>
<evidence type="ECO:0000256" key="3">
    <source>
        <dbReference type="ARBA" id="ARBA00003215"/>
    </source>
</evidence>
<accession>A0ABU5CPD8</accession>
<evidence type="ECO:0000256" key="8">
    <source>
        <dbReference type="ARBA" id="ARBA00022833"/>
    </source>
</evidence>
<protein>
    <recommendedName>
        <fullName evidence="12">Purine nucleoside phosphorylase</fullName>
    </recommendedName>
</protein>
<dbReference type="Gene3D" id="3.60.140.10">
    <property type="entry name" value="CNF1/YfiH-like putative cysteine hydrolases"/>
    <property type="match status" value="1"/>
</dbReference>
<evidence type="ECO:0000256" key="12">
    <source>
        <dbReference type="RuleBase" id="RU361274"/>
    </source>
</evidence>
<keyword evidence="6" id="KW-0479">Metal-binding</keyword>
<dbReference type="EMBL" id="JAWDIQ010000001">
    <property type="protein sequence ID" value="MDY0408110.1"/>
    <property type="molecule type" value="Genomic_DNA"/>
</dbReference>
<evidence type="ECO:0000256" key="9">
    <source>
        <dbReference type="ARBA" id="ARBA00047989"/>
    </source>
</evidence>